<sequence>MKTNFELRPIFLSRENTIKGHFLICFLALTIQRYLEFVLDCCGYPMPTNKIIDAIKNQKLSIIPEINTYIKTEESEDFKTILKVLGIKPIETIGKYEDIKFTI</sequence>
<organism evidence="1 2">
    <name type="scientific">Mycoplasmopsis synoviae</name>
    <name type="common">Mycoplasma synoviae</name>
    <dbReference type="NCBI Taxonomy" id="2109"/>
    <lineage>
        <taxon>Bacteria</taxon>
        <taxon>Bacillati</taxon>
        <taxon>Mycoplasmatota</taxon>
        <taxon>Mycoplasmoidales</taxon>
        <taxon>Metamycoplasmataceae</taxon>
        <taxon>Mycoplasmopsis</taxon>
    </lineage>
</organism>
<gene>
    <name evidence="1" type="ORF">NCTC10124_00609</name>
</gene>
<evidence type="ECO:0000313" key="2">
    <source>
        <dbReference type="Proteomes" id="UP000259328"/>
    </source>
</evidence>
<reference evidence="2" key="1">
    <citation type="submission" date="2018-06" db="EMBL/GenBank/DDBJ databases">
        <authorList>
            <consortium name="Pathogen Informatics"/>
        </authorList>
    </citation>
    <scope>NUCLEOTIDE SEQUENCE [LARGE SCALE GENOMIC DNA]</scope>
    <source>
        <strain evidence="2">NCTC10124</strain>
    </source>
</reference>
<proteinExistence type="predicted"/>
<protein>
    <submittedName>
        <fullName evidence="1">Transposase</fullName>
    </submittedName>
</protein>
<accession>A0A3B0P7C8</accession>
<dbReference type="AlphaFoldDB" id="A0A3B0P7C8"/>
<evidence type="ECO:0000313" key="1">
    <source>
        <dbReference type="EMBL" id="SYV92882.1"/>
    </source>
</evidence>
<name>A0A3B0P7C8_MYCSY</name>
<dbReference type="Proteomes" id="UP000259328">
    <property type="component" value="Chromosome"/>
</dbReference>
<dbReference type="EMBL" id="LS991953">
    <property type="protein sequence ID" value="SYV92882.1"/>
    <property type="molecule type" value="Genomic_DNA"/>
</dbReference>